<evidence type="ECO:0000256" key="1">
    <source>
        <dbReference type="ARBA" id="ARBA00012528"/>
    </source>
</evidence>
<gene>
    <name evidence="5" type="ORF">LZD57_14125</name>
</gene>
<reference evidence="5" key="1">
    <citation type="submission" date="2022-01" db="EMBL/GenBank/DDBJ databases">
        <title>Jiella avicenniae sp. nov., a novel endophytic bacterium isolated from bark of Avicennia marina.</title>
        <authorList>
            <person name="Tuo L."/>
        </authorList>
    </citation>
    <scope>NUCLEOTIDE SEQUENCE</scope>
    <source>
        <strain evidence="5">CBK1P-4</strain>
    </source>
</reference>
<evidence type="ECO:0000256" key="2">
    <source>
        <dbReference type="ARBA" id="ARBA00034247"/>
    </source>
</evidence>
<dbReference type="AlphaFoldDB" id="A0A9X1P2R4"/>
<feature type="domain" description="GGDEF" evidence="4">
    <location>
        <begin position="248"/>
        <end position="380"/>
    </location>
</feature>
<dbReference type="Proteomes" id="UP001139035">
    <property type="component" value="Unassembled WGS sequence"/>
</dbReference>
<dbReference type="GO" id="GO:1902201">
    <property type="term" value="P:negative regulation of bacterial-type flagellum-dependent cell motility"/>
    <property type="evidence" value="ECO:0007669"/>
    <property type="project" value="TreeGrafter"/>
</dbReference>
<feature type="transmembrane region" description="Helical" evidence="3">
    <location>
        <begin position="91"/>
        <end position="108"/>
    </location>
</feature>
<dbReference type="SUPFAM" id="SSF55073">
    <property type="entry name" value="Nucleotide cyclase"/>
    <property type="match status" value="1"/>
</dbReference>
<feature type="transmembrane region" description="Helical" evidence="3">
    <location>
        <begin position="180"/>
        <end position="202"/>
    </location>
</feature>
<dbReference type="SMART" id="SM00267">
    <property type="entry name" value="GGDEF"/>
    <property type="match status" value="1"/>
</dbReference>
<dbReference type="EC" id="2.7.7.65" evidence="1"/>
<evidence type="ECO:0000256" key="3">
    <source>
        <dbReference type="SAM" id="Phobius"/>
    </source>
</evidence>
<feature type="transmembrane region" description="Helical" evidence="3">
    <location>
        <begin position="37"/>
        <end position="56"/>
    </location>
</feature>
<dbReference type="CDD" id="cd01949">
    <property type="entry name" value="GGDEF"/>
    <property type="match status" value="1"/>
</dbReference>
<dbReference type="InterPro" id="IPR043128">
    <property type="entry name" value="Rev_trsase/Diguanyl_cyclase"/>
</dbReference>
<proteinExistence type="predicted"/>
<dbReference type="PANTHER" id="PTHR45138">
    <property type="entry name" value="REGULATORY COMPONENTS OF SENSORY TRANSDUCTION SYSTEM"/>
    <property type="match status" value="1"/>
</dbReference>
<sequence>MHVDAYTLILLTSGVTLISCVWLACEWWRGREASLRSWSIGFGCITVGCSISLLRLRGFDSLGIWFSYVFLILGHALFLRGCLSLTRSKAGASWLVGIPVWAACYVLPDDGAAPTLVLVITIVVGLYAAVCSTILLRSGATNRHARMLAGVFAFHAAAYVVRAALVGVEGGFVSLQSFKGFAIEAVLFEGALVAVALAILMVSAVREEREAELTARADTDPLTGTLNRRAFFAGVPILLSIERRRPSGAGTVLMLDLDAFKQLNDGFGHGFGDDVLRLMCEVVGRHLEPGELFGRLGGEEFAICLPATRLAEARARADAIRCDFAAAATAFADGRGEPTLSIGVAEVFGPGDLKDALDRADAALYVAKRAGRNRVEITSSRPETIPAVSIALAPNARGALASAA</sequence>
<feature type="transmembrane region" description="Helical" evidence="3">
    <location>
        <begin position="6"/>
        <end position="25"/>
    </location>
</feature>
<keyword evidence="3" id="KW-0812">Transmembrane</keyword>
<dbReference type="Gene3D" id="3.30.70.270">
    <property type="match status" value="1"/>
</dbReference>
<dbReference type="GO" id="GO:0043709">
    <property type="term" value="P:cell adhesion involved in single-species biofilm formation"/>
    <property type="evidence" value="ECO:0007669"/>
    <property type="project" value="TreeGrafter"/>
</dbReference>
<dbReference type="InterPro" id="IPR029787">
    <property type="entry name" value="Nucleotide_cyclase"/>
</dbReference>
<comment type="caution">
    <text evidence="5">The sequence shown here is derived from an EMBL/GenBank/DDBJ whole genome shotgun (WGS) entry which is preliminary data.</text>
</comment>
<keyword evidence="3" id="KW-1133">Transmembrane helix</keyword>
<dbReference type="InterPro" id="IPR000160">
    <property type="entry name" value="GGDEF_dom"/>
</dbReference>
<keyword evidence="6" id="KW-1185">Reference proteome</keyword>
<dbReference type="GO" id="GO:0052621">
    <property type="term" value="F:diguanylate cyclase activity"/>
    <property type="evidence" value="ECO:0007669"/>
    <property type="project" value="UniProtKB-EC"/>
</dbReference>
<evidence type="ECO:0000259" key="4">
    <source>
        <dbReference type="PROSITE" id="PS50887"/>
    </source>
</evidence>
<organism evidence="5 6">
    <name type="scientific">Jiella avicenniae</name>
    <dbReference type="NCBI Taxonomy" id="2907202"/>
    <lineage>
        <taxon>Bacteria</taxon>
        <taxon>Pseudomonadati</taxon>
        <taxon>Pseudomonadota</taxon>
        <taxon>Alphaproteobacteria</taxon>
        <taxon>Hyphomicrobiales</taxon>
        <taxon>Aurantimonadaceae</taxon>
        <taxon>Jiella</taxon>
    </lineage>
</organism>
<keyword evidence="3" id="KW-0472">Membrane</keyword>
<name>A0A9X1P2R4_9HYPH</name>
<dbReference type="PANTHER" id="PTHR45138:SF9">
    <property type="entry name" value="DIGUANYLATE CYCLASE DGCM-RELATED"/>
    <property type="match status" value="1"/>
</dbReference>
<dbReference type="GO" id="GO:0005886">
    <property type="term" value="C:plasma membrane"/>
    <property type="evidence" value="ECO:0007669"/>
    <property type="project" value="TreeGrafter"/>
</dbReference>
<accession>A0A9X1P2R4</accession>
<feature type="transmembrane region" description="Helical" evidence="3">
    <location>
        <begin position="114"/>
        <end position="136"/>
    </location>
</feature>
<dbReference type="Pfam" id="PF00990">
    <property type="entry name" value="GGDEF"/>
    <property type="match status" value="1"/>
</dbReference>
<feature type="transmembrane region" description="Helical" evidence="3">
    <location>
        <begin position="62"/>
        <end position="79"/>
    </location>
</feature>
<feature type="transmembrane region" description="Helical" evidence="3">
    <location>
        <begin position="148"/>
        <end position="168"/>
    </location>
</feature>
<evidence type="ECO:0000313" key="6">
    <source>
        <dbReference type="Proteomes" id="UP001139035"/>
    </source>
</evidence>
<dbReference type="PROSITE" id="PS50887">
    <property type="entry name" value="GGDEF"/>
    <property type="match status" value="1"/>
</dbReference>
<comment type="catalytic activity">
    <reaction evidence="2">
        <text>2 GTP = 3',3'-c-di-GMP + 2 diphosphate</text>
        <dbReference type="Rhea" id="RHEA:24898"/>
        <dbReference type="ChEBI" id="CHEBI:33019"/>
        <dbReference type="ChEBI" id="CHEBI:37565"/>
        <dbReference type="ChEBI" id="CHEBI:58805"/>
        <dbReference type="EC" id="2.7.7.65"/>
    </reaction>
</comment>
<dbReference type="EMBL" id="JAJUWU010000014">
    <property type="protein sequence ID" value="MCE7029131.1"/>
    <property type="molecule type" value="Genomic_DNA"/>
</dbReference>
<evidence type="ECO:0000313" key="5">
    <source>
        <dbReference type="EMBL" id="MCE7029131.1"/>
    </source>
</evidence>
<protein>
    <recommendedName>
        <fullName evidence="1">diguanylate cyclase</fullName>
        <ecNumber evidence="1">2.7.7.65</ecNumber>
    </recommendedName>
</protein>
<dbReference type="RefSeq" id="WP_233720128.1">
    <property type="nucleotide sequence ID" value="NZ_JAJUWU010000014.1"/>
</dbReference>
<dbReference type="NCBIfam" id="TIGR00254">
    <property type="entry name" value="GGDEF"/>
    <property type="match status" value="1"/>
</dbReference>
<dbReference type="InterPro" id="IPR050469">
    <property type="entry name" value="Diguanylate_Cyclase"/>
</dbReference>